<dbReference type="AlphaFoldDB" id="A0A5J4KWU6"/>
<dbReference type="EMBL" id="BLAB01000001">
    <property type="protein sequence ID" value="GER94048.1"/>
    <property type="molecule type" value="Genomic_DNA"/>
</dbReference>
<evidence type="ECO:0000256" key="1">
    <source>
        <dbReference type="SAM" id="Phobius"/>
    </source>
</evidence>
<reference evidence="3" key="1">
    <citation type="submission" date="2019-10" db="EMBL/GenBank/DDBJ databases">
        <title>Metagenomic sequencing of thiosulfate-disproportionating enrichment culture.</title>
        <authorList>
            <person name="Umezawa K."/>
            <person name="Kojima H."/>
            <person name="Fukui M."/>
        </authorList>
    </citation>
    <scope>NUCLEOTIDE SEQUENCE</scope>
    <source>
        <strain evidence="3">45J</strain>
    </source>
</reference>
<feature type="domain" description="Inner membrane protein YgaP-like transmembrane" evidence="2">
    <location>
        <begin position="11"/>
        <end position="65"/>
    </location>
</feature>
<gene>
    <name evidence="3" type="ORF">A45J_1806</name>
</gene>
<evidence type="ECO:0000313" key="3">
    <source>
        <dbReference type="EMBL" id="GER94048.1"/>
    </source>
</evidence>
<keyword evidence="1" id="KW-0812">Transmembrane</keyword>
<evidence type="ECO:0000259" key="2">
    <source>
        <dbReference type="Pfam" id="PF11127"/>
    </source>
</evidence>
<dbReference type="Pfam" id="PF11127">
    <property type="entry name" value="YgaP-like_TM"/>
    <property type="match status" value="1"/>
</dbReference>
<feature type="transmembrane region" description="Helical" evidence="1">
    <location>
        <begin position="14"/>
        <end position="32"/>
    </location>
</feature>
<name>A0A5J4KWU6_9ZZZZ</name>
<organism evidence="3">
    <name type="scientific">hot springs metagenome</name>
    <dbReference type="NCBI Taxonomy" id="433727"/>
    <lineage>
        <taxon>unclassified sequences</taxon>
        <taxon>metagenomes</taxon>
        <taxon>ecological metagenomes</taxon>
    </lineage>
</organism>
<keyword evidence="1" id="KW-0472">Membrane</keyword>
<dbReference type="InterPro" id="IPR021309">
    <property type="entry name" value="YgaP-like_TM"/>
</dbReference>
<keyword evidence="1" id="KW-1133">Transmembrane helix</keyword>
<dbReference type="Gene3D" id="6.10.140.1340">
    <property type="match status" value="1"/>
</dbReference>
<accession>A0A5J4KWU6</accession>
<feature type="transmembrane region" description="Helical" evidence="1">
    <location>
        <begin position="38"/>
        <end position="64"/>
    </location>
</feature>
<protein>
    <submittedName>
        <fullName evidence="3">DUF2892 domain-containing protein</fullName>
    </submittedName>
</protein>
<sequence length="78" mass="8817">MYLSQTDSWYLERLIWLVAGIFTLSSAILSVLHSPYWLILTGLVGINLIIFALTGFCLMANILYKLGAKPRLNRVSQN</sequence>
<comment type="caution">
    <text evidence="3">The sequence shown here is derived from an EMBL/GenBank/DDBJ whole genome shotgun (WGS) entry which is preliminary data.</text>
</comment>
<proteinExistence type="predicted"/>